<dbReference type="InterPro" id="IPR012337">
    <property type="entry name" value="RNaseH-like_sf"/>
</dbReference>
<dbReference type="PROSITE" id="PS50879">
    <property type="entry name" value="RNASE_H_1"/>
    <property type="match status" value="1"/>
</dbReference>
<name>A0AB38A2F4_9LACT</name>
<gene>
    <name evidence="2" type="ORF">SAMN04488525_105141</name>
</gene>
<protein>
    <submittedName>
        <fullName evidence="2">Ribonuclease HI</fullName>
    </submittedName>
</protein>
<comment type="caution">
    <text evidence="2">The sequence shown here is derived from an EMBL/GenBank/DDBJ whole genome shotgun (WGS) entry which is preliminary data.</text>
</comment>
<dbReference type="AlphaFoldDB" id="A0AB38A2F4"/>
<dbReference type="RefSeq" id="WP_176974259.1">
    <property type="nucleotide sequence ID" value="NZ_FJNA01000003.1"/>
</dbReference>
<dbReference type="InterPro" id="IPR036397">
    <property type="entry name" value="RNaseH_sf"/>
</dbReference>
<proteinExistence type="predicted"/>
<dbReference type="EMBL" id="FNQH01000005">
    <property type="protein sequence ID" value="SEA77094.1"/>
    <property type="molecule type" value="Genomic_DNA"/>
</dbReference>
<dbReference type="InterPro" id="IPR002156">
    <property type="entry name" value="RNaseH_domain"/>
</dbReference>
<evidence type="ECO:0000313" key="3">
    <source>
        <dbReference type="Proteomes" id="UP000199042"/>
    </source>
</evidence>
<feature type="domain" description="RNase H type-1" evidence="1">
    <location>
        <begin position="2"/>
        <end position="145"/>
    </location>
</feature>
<accession>A0AB38A2F4</accession>
<keyword evidence="3" id="KW-1185">Reference proteome</keyword>
<dbReference type="GO" id="GO:0004523">
    <property type="term" value="F:RNA-DNA hybrid ribonuclease activity"/>
    <property type="evidence" value="ECO:0007669"/>
    <property type="project" value="InterPro"/>
</dbReference>
<dbReference type="Gene3D" id="3.30.420.10">
    <property type="entry name" value="Ribonuclease H-like superfamily/Ribonuclease H"/>
    <property type="match status" value="1"/>
</dbReference>
<reference evidence="2 3" key="1">
    <citation type="submission" date="2016-10" db="EMBL/GenBank/DDBJ databases">
        <authorList>
            <person name="Varghese N."/>
            <person name="Submissions S."/>
        </authorList>
    </citation>
    <scope>NUCLEOTIDE SEQUENCE [LARGE SCALE GENOMIC DNA]</scope>
    <source>
        <strain evidence="2 3">DSM 14526</strain>
    </source>
</reference>
<dbReference type="GO" id="GO:0003676">
    <property type="term" value="F:nucleic acid binding"/>
    <property type="evidence" value="ECO:0007669"/>
    <property type="project" value="InterPro"/>
</dbReference>
<dbReference type="SUPFAM" id="SSF53098">
    <property type="entry name" value="Ribonuclease H-like"/>
    <property type="match status" value="1"/>
</dbReference>
<dbReference type="Proteomes" id="UP000199042">
    <property type="component" value="Unassembled WGS sequence"/>
</dbReference>
<organism evidence="2 3">
    <name type="scientific">Trichococcus collinsii</name>
    <dbReference type="NCBI Taxonomy" id="157076"/>
    <lineage>
        <taxon>Bacteria</taxon>
        <taxon>Bacillati</taxon>
        <taxon>Bacillota</taxon>
        <taxon>Bacilli</taxon>
        <taxon>Lactobacillales</taxon>
        <taxon>Carnobacteriaceae</taxon>
        <taxon>Trichococcus</taxon>
    </lineage>
</organism>
<sequence length="146" mass="16366">MVKQKANIYVDGSYNPTTNIIGCAFVLSVDASKKPHRVAFSKQLKSQQKYGANIAEMTAVKTAIKTARSLGITQINIYHDWNGIELFSHRDNVTQRHNACTSYAVYADYIEKVRNNTRICFIKVKAHSGNELNNLVDKMAKAGRTI</sequence>
<dbReference type="Pfam" id="PF00075">
    <property type="entry name" value="RNase_H"/>
    <property type="match status" value="1"/>
</dbReference>
<evidence type="ECO:0000313" key="2">
    <source>
        <dbReference type="EMBL" id="SEA77094.1"/>
    </source>
</evidence>
<evidence type="ECO:0000259" key="1">
    <source>
        <dbReference type="PROSITE" id="PS50879"/>
    </source>
</evidence>